<name>A0A4S2MYW0_9PEZI</name>
<dbReference type="Proteomes" id="UP000298138">
    <property type="component" value="Unassembled WGS sequence"/>
</dbReference>
<evidence type="ECO:0000313" key="2">
    <source>
        <dbReference type="Proteomes" id="UP000298138"/>
    </source>
</evidence>
<organism evidence="1 2">
    <name type="scientific">Ascodesmis nigricans</name>
    <dbReference type="NCBI Taxonomy" id="341454"/>
    <lineage>
        <taxon>Eukaryota</taxon>
        <taxon>Fungi</taxon>
        <taxon>Dikarya</taxon>
        <taxon>Ascomycota</taxon>
        <taxon>Pezizomycotina</taxon>
        <taxon>Pezizomycetes</taxon>
        <taxon>Pezizales</taxon>
        <taxon>Ascodesmidaceae</taxon>
        <taxon>Ascodesmis</taxon>
    </lineage>
</organism>
<dbReference type="InterPro" id="IPR053037">
    <property type="entry name" value="Pericyclase_pydY-like"/>
</dbReference>
<accession>A0A4S2MYW0</accession>
<proteinExistence type="predicted"/>
<protein>
    <submittedName>
        <fullName evidence="1">Uncharacterized protein</fullName>
    </submittedName>
</protein>
<dbReference type="InParanoid" id="A0A4S2MYW0"/>
<gene>
    <name evidence="1" type="ORF">EX30DRAFT_305738</name>
</gene>
<reference evidence="1 2" key="1">
    <citation type="submission" date="2019-04" db="EMBL/GenBank/DDBJ databases">
        <title>Comparative genomics and transcriptomics to analyze fruiting body development in filamentous ascomycetes.</title>
        <authorList>
            <consortium name="DOE Joint Genome Institute"/>
            <person name="Lutkenhaus R."/>
            <person name="Traeger S."/>
            <person name="Breuer J."/>
            <person name="Kuo A."/>
            <person name="Lipzen A."/>
            <person name="Pangilinan J."/>
            <person name="Dilworth D."/>
            <person name="Sandor L."/>
            <person name="Poggeler S."/>
            <person name="Barry K."/>
            <person name="Grigoriev I.V."/>
            <person name="Nowrousian M."/>
        </authorList>
    </citation>
    <scope>NUCLEOTIDE SEQUENCE [LARGE SCALE GENOMIC DNA]</scope>
    <source>
        <strain evidence="1 2">CBS 389.68</strain>
    </source>
</reference>
<dbReference type="PANTHER" id="PTHR38115">
    <property type="entry name" value="LIPOCALIN-LIKE DOMAIN-CONTAINING PROTEIN"/>
    <property type="match status" value="1"/>
</dbReference>
<dbReference type="OrthoDB" id="425354at2759"/>
<dbReference type="PANTHER" id="PTHR38115:SF1">
    <property type="entry name" value="LIPOCALIN-LIKE DOMAIN-CONTAINING PROTEIN"/>
    <property type="match status" value="1"/>
</dbReference>
<keyword evidence="2" id="KW-1185">Reference proteome</keyword>
<sequence length="185" mass="20822">MAAPKDMTTLDISGVFYMNKSLGDDLSEVFVLQGMSWITRKALGVANITLHISHKKNDAGVEVIDIDQTLSGGIKGTSEHREMDYEERGHEDHIFGKVVGKSRRLAIADVKDDHLRSGFPEELNAEGLIESIVENAENDWIAHQVWGFENIGGEKRYVRHLVLTCPNRGKRLEKKMVYDYKGPLN</sequence>
<dbReference type="AlphaFoldDB" id="A0A4S2MYW0"/>
<dbReference type="EMBL" id="ML220117">
    <property type="protein sequence ID" value="TGZ81968.1"/>
    <property type="molecule type" value="Genomic_DNA"/>
</dbReference>
<evidence type="ECO:0000313" key="1">
    <source>
        <dbReference type="EMBL" id="TGZ81968.1"/>
    </source>
</evidence>